<evidence type="ECO:0000256" key="1">
    <source>
        <dbReference type="ARBA" id="ARBA00004141"/>
    </source>
</evidence>
<name>A0ABR1TPX2_9PEZI</name>
<feature type="transmembrane region" description="Helical" evidence="7">
    <location>
        <begin position="6"/>
        <end position="28"/>
    </location>
</feature>
<feature type="transmembrane region" description="Helical" evidence="7">
    <location>
        <begin position="123"/>
        <end position="147"/>
    </location>
</feature>
<feature type="region of interest" description="Disordered" evidence="6">
    <location>
        <begin position="332"/>
        <end position="356"/>
    </location>
</feature>
<evidence type="ECO:0000256" key="3">
    <source>
        <dbReference type="ARBA" id="ARBA00022989"/>
    </source>
</evidence>
<keyword evidence="10" id="KW-1185">Reference proteome</keyword>
<proteinExistence type="inferred from homology"/>
<comment type="similarity">
    <text evidence="5">Belongs to the SAT4 family.</text>
</comment>
<comment type="subcellular location">
    <subcellularLocation>
        <location evidence="1">Membrane</location>
        <topology evidence="1">Multi-pass membrane protein</topology>
    </subcellularLocation>
</comment>
<keyword evidence="3 7" id="KW-1133">Transmembrane helix</keyword>
<evidence type="ECO:0000313" key="9">
    <source>
        <dbReference type="EMBL" id="KAK8047901.1"/>
    </source>
</evidence>
<dbReference type="PANTHER" id="PTHR33048">
    <property type="entry name" value="PTH11-LIKE INTEGRAL MEMBRANE PROTEIN (AFU_ORTHOLOGUE AFUA_5G11245)"/>
    <property type="match status" value="1"/>
</dbReference>
<organism evidence="9 10">
    <name type="scientific">Apiospora saccharicola</name>
    <dbReference type="NCBI Taxonomy" id="335842"/>
    <lineage>
        <taxon>Eukaryota</taxon>
        <taxon>Fungi</taxon>
        <taxon>Dikarya</taxon>
        <taxon>Ascomycota</taxon>
        <taxon>Pezizomycotina</taxon>
        <taxon>Sordariomycetes</taxon>
        <taxon>Xylariomycetidae</taxon>
        <taxon>Amphisphaeriales</taxon>
        <taxon>Apiosporaceae</taxon>
        <taxon>Apiospora</taxon>
    </lineage>
</organism>
<keyword evidence="2 7" id="KW-0812">Transmembrane</keyword>
<feature type="transmembrane region" description="Helical" evidence="7">
    <location>
        <begin position="167"/>
        <end position="193"/>
    </location>
</feature>
<evidence type="ECO:0000256" key="6">
    <source>
        <dbReference type="SAM" id="MobiDB-lite"/>
    </source>
</evidence>
<protein>
    <recommendedName>
        <fullName evidence="8">Rhodopsin domain-containing protein</fullName>
    </recommendedName>
</protein>
<reference evidence="9 10" key="1">
    <citation type="submission" date="2023-01" db="EMBL/GenBank/DDBJ databases">
        <title>Analysis of 21 Apiospora genomes using comparative genomics revels a genus with tremendous synthesis potential of carbohydrate active enzymes and secondary metabolites.</title>
        <authorList>
            <person name="Sorensen T."/>
        </authorList>
    </citation>
    <scope>NUCLEOTIDE SEQUENCE [LARGE SCALE GENOMIC DNA]</scope>
    <source>
        <strain evidence="9 10">CBS 83171</strain>
    </source>
</reference>
<dbReference type="InterPro" id="IPR049326">
    <property type="entry name" value="Rhodopsin_dom_fungi"/>
</dbReference>
<dbReference type="Proteomes" id="UP001446871">
    <property type="component" value="Unassembled WGS sequence"/>
</dbReference>
<keyword evidence="4 7" id="KW-0472">Membrane</keyword>
<feature type="transmembrane region" description="Helical" evidence="7">
    <location>
        <begin position="89"/>
        <end position="111"/>
    </location>
</feature>
<dbReference type="EMBL" id="JAQQWM010000009">
    <property type="protein sequence ID" value="KAK8047901.1"/>
    <property type="molecule type" value="Genomic_DNA"/>
</dbReference>
<sequence>MAEDLGINLWTLGVSWTLTSLAITAVLARFHLRWKFTHRWEVHDWTMLAALAVQIFYQVGLTFMCKWGSGRPYDTLTPLQRVMITKWSWIIAPAVYIISILARVSIALLLLQLFSPQVWFKRFVVIFTILQSLVGITVLVMTFGQSQPYEVYWNPSLPGGREWNHKIYNITAVVYILLCSISDLTFVLFPILIISKLNMGLRRRISISLLLATSLVTMGAAAAKATIALMQITGRTASLGSTWKYLEGIINLVTCVEQDLVIIMGCVPTLRYVTRLSIPTMHDVAASLTSLLLRSRKRAGSTASGSDSHVNSHDGFNSLELTPQLHVADVKGPHHRATTIDSRGQVHGMEQHTGLTSIQRTDSFTVRYADRVNPV</sequence>
<evidence type="ECO:0000256" key="7">
    <source>
        <dbReference type="SAM" id="Phobius"/>
    </source>
</evidence>
<comment type="caution">
    <text evidence="9">The sequence shown here is derived from an EMBL/GenBank/DDBJ whole genome shotgun (WGS) entry which is preliminary data.</text>
</comment>
<feature type="transmembrane region" description="Helical" evidence="7">
    <location>
        <begin position="48"/>
        <end position="69"/>
    </location>
</feature>
<dbReference type="Pfam" id="PF20684">
    <property type="entry name" value="Fung_rhodopsin"/>
    <property type="match status" value="1"/>
</dbReference>
<accession>A0ABR1TPX2</accession>
<dbReference type="InterPro" id="IPR052337">
    <property type="entry name" value="SAT4-like"/>
</dbReference>
<evidence type="ECO:0000256" key="4">
    <source>
        <dbReference type="ARBA" id="ARBA00023136"/>
    </source>
</evidence>
<feature type="transmembrane region" description="Helical" evidence="7">
    <location>
        <begin position="205"/>
        <end position="223"/>
    </location>
</feature>
<evidence type="ECO:0000259" key="8">
    <source>
        <dbReference type="Pfam" id="PF20684"/>
    </source>
</evidence>
<feature type="domain" description="Rhodopsin" evidence="8">
    <location>
        <begin position="28"/>
        <end position="274"/>
    </location>
</feature>
<gene>
    <name evidence="9" type="ORF">PG996_015965</name>
</gene>
<evidence type="ECO:0000256" key="5">
    <source>
        <dbReference type="ARBA" id="ARBA00038359"/>
    </source>
</evidence>
<evidence type="ECO:0000256" key="2">
    <source>
        <dbReference type="ARBA" id="ARBA00022692"/>
    </source>
</evidence>
<dbReference type="PANTHER" id="PTHR33048:SF47">
    <property type="entry name" value="INTEGRAL MEMBRANE PROTEIN-RELATED"/>
    <property type="match status" value="1"/>
</dbReference>
<evidence type="ECO:0000313" key="10">
    <source>
        <dbReference type="Proteomes" id="UP001446871"/>
    </source>
</evidence>